<dbReference type="Pfam" id="PF00732">
    <property type="entry name" value="GMC_oxred_N"/>
    <property type="match status" value="1"/>
</dbReference>
<organism evidence="7 8">
    <name type="scientific">Saitoella complicata (strain BCRC 22490 / CBS 7301 / JCM 7358 / NBRC 10748 / NRRL Y-17804)</name>
    <dbReference type="NCBI Taxonomy" id="698492"/>
    <lineage>
        <taxon>Eukaryota</taxon>
        <taxon>Fungi</taxon>
        <taxon>Dikarya</taxon>
        <taxon>Ascomycota</taxon>
        <taxon>Taphrinomycotina</taxon>
        <taxon>Taphrinomycotina incertae sedis</taxon>
        <taxon>Saitoella</taxon>
    </lineage>
</organism>
<dbReference type="InterPro" id="IPR000172">
    <property type="entry name" value="GMC_OxRdtase_N"/>
</dbReference>
<comment type="cofactor">
    <cofactor evidence="3">
        <name>FAD</name>
        <dbReference type="ChEBI" id="CHEBI:57692"/>
    </cofactor>
</comment>
<reference evidence="7 8" key="3">
    <citation type="journal article" date="2015" name="Genome Announc.">
        <title>Draft Genome Sequence of the Archiascomycetous Yeast Saitoella complicata.</title>
        <authorList>
            <person name="Yamauchi K."/>
            <person name="Kondo S."/>
            <person name="Hamamoto M."/>
            <person name="Takahashi Y."/>
            <person name="Ogura Y."/>
            <person name="Hayashi T."/>
            <person name="Nishida H."/>
        </authorList>
    </citation>
    <scope>NUCLEOTIDE SEQUENCE [LARGE SCALE GENOMIC DNA]</scope>
    <source>
        <strain evidence="7 8">NRRL Y-17804</strain>
    </source>
</reference>
<dbReference type="EMBL" id="BACD03000018">
    <property type="protein sequence ID" value="GAO48841.1"/>
    <property type="molecule type" value="Genomic_DNA"/>
</dbReference>
<dbReference type="InterPro" id="IPR007867">
    <property type="entry name" value="GMC_OxRtase_C"/>
</dbReference>
<feature type="domain" description="Glucose-methanol-choline oxidoreductase N-terminal" evidence="6">
    <location>
        <begin position="120"/>
        <end position="143"/>
    </location>
</feature>
<dbReference type="SUPFAM" id="SSF54373">
    <property type="entry name" value="FAD-linked reductases, C-terminal domain"/>
    <property type="match status" value="1"/>
</dbReference>
<evidence type="ECO:0000256" key="4">
    <source>
        <dbReference type="RuleBase" id="RU003968"/>
    </source>
</evidence>
<sequence length="616" mass="67067">MPSLHTRLPVAISRYLHGCFLLCVCLCFPYAECTSLSVAAAYDFVIVGGGAAGLALAVRLSEIESHTILVLEAGQFPEDVVGAYSTPGASQLVLGTQLDWAFATPPQESLGNRTIVYHRGRGVGGSTLLNGLLYGRGSATIYNLWASLGNVGWDWKSVFPYFRKSTSFIPVDVAPFQTFNETAYSTDGPISLSYPSYVSSAATGFIEALQAINVSIVDDIMSGDALGTKEAPMVMDALHRRVSSYDGYYKPVRNRTNLTVKPLAQVQQILLEQQFHGTVAATGVVFMDSLTGMTVNVTARKETVLSAGVFQTPQLLLLSGLGPQETLDDFGLQTYLVNENIGRNLQDHCYFSLIARTEVDVSESQLYNRIDLLQAAAKEYATNHSGPLTSTVGPNYGFQQLSEAELQALGAQEIYESQNRTQQAHLEYLWESVYYPSQLPTSFSLYPPYRNESFMSLTAALLAPTSRGSVTLQSDSIQDAPVINLNYLSTEVDQQIALHAFKNLREILGQAAISQYTLGPNNGEVVPGASITDDETLLTYIKSTVIPVWHASGTARMLPEEQGGVVDSRLRVYGVQALRIVDASIFPVIPDQHIQGAVYMLAEKAADLIKEDYGLI</sequence>
<feature type="active site" description="Proton donor" evidence="2">
    <location>
        <position position="550"/>
    </location>
</feature>
<accession>A0A0E9NGL6</accession>
<comment type="caution">
    <text evidence="7">The sequence shown here is derived from an EMBL/GenBank/DDBJ whole genome shotgun (WGS) entry which is preliminary data.</text>
</comment>
<dbReference type="GO" id="GO:0044550">
    <property type="term" value="P:secondary metabolite biosynthetic process"/>
    <property type="evidence" value="ECO:0007669"/>
    <property type="project" value="TreeGrafter"/>
</dbReference>
<keyword evidence="5" id="KW-0472">Membrane</keyword>
<reference evidence="7 8" key="2">
    <citation type="journal article" date="2014" name="J. Gen. Appl. Microbiol.">
        <title>The early diverging ascomycetous budding yeast Saitoella complicata has three histone deacetylases belonging to the Clr6, Hos2, and Rpd3 lineages.</title>
        <authorList>
            <person name="Nishida H."/>
            <person name="Matsumoto T."/>
            <person name="Kondo S."/>
            <person name="Hamamoto M."/>
            <person name="Yoshikawa H."/>
        </authorList>
    </citation>
    <scope>NUCLEOTIDE SEQUENCE [LARGE SCALE GENOMIC DNA]</scope>
    <source>
        <strain evidence="7 8">NRRL Y-17804</strain>
    </source>
</reference>
<gene>
    <name evidence="7" type="ORF">G7K_3007-t1</name>
</gene>
<proteinExistence type="inferred from homology"/>
<evidence type="ECO:0000313" key="7">
    <source>
        <dbReference type="EMBL" id="GAO48841.1"/>
    </source>
</evidence>
<feature type="transmembrane region" description="Helical" evidence="5">
    <location>
        <begin position="37"/>
        <end position="58"/>
    </location>
</feature>
<dbReference type="STRING" id="698492.A0A0E9NGL6"/>
<dbReference type="GO" id="GO:0016614">
    <property type="term" value="F:oxidoreductase activity, acting on CH-OH group of donors"/>
    <property type="evidence" value="ECO:0007669"/>
    <property type="project" value="InterPro"/>
</dbReference>
<dbReference type="Gene3D" id="3.50.50.60">
    <property type="entry name" value="FAD/NAD(P)-binding domain"/>
    <property type="match status" value="1"/>
</dbReference>
<dbReference type="PIRSF" id="PIRSF000137">
    <property type="entry name" value="Alcohol_oxidase"/>
    <property type="match status" value="1"/>
</dbReference>
<feature type="binding site" evidence="3">
    <location>
        <begin position="549"/>
        <end position="550"/>
    </location>
    <ligand>
        <name>FAD</name>
        <dbReference type="ChEBI" id="CHEBI:57692"/>
    </ligand>
</feature>
<keyword evidence="3 4" id="KW-0274">FAD</keyword>
<evidence type="ECO:0000313" key="8">
    <source>
        <dbReference type="Proteomes" id="UP000033140"/>
    </source>
</evidence>
<dbReference type="SUPFAM" id="SSF51905">
    <property type="entry name" value="FAD/NAD(P)-binding domain"/>
    <property type="match status" value="1"/>
</dbReference>
<dbReference type="Gene3D" id="3.30.560.10">
    <property type="entry name" value="Glucose Oxidase, domain 3"/>
    <property type="match status" value="1"/>
</dbReference>
<reference evidence="7 8" key="1">
    <citation type="journal article" date="2011" name="J. Gen. Appl. Microbiol.">
        <title>Draft genome sequencing of the enigmatic yeast Saitoella complicata.</title>
        <authorList>
            <person name="Nishida H."/>
            <person name="Hamamoto M."/>
            <person name="Sugiyama J."/>
        </authorList>
    </citation>
    <scope>NUCLEOTIDE SEQUENCE [LARGE SCALE GENOMIC DNA]</scope>
    <source>
        <strain evidence="7 8">NRRL Y-17804</strain>
    </source>
</reference>
<dbReference type="GO" id="GO:0050660">
    <property type="term" value="F:flavin adenine dinucleotide binding"/>
    <property type="evidence" value="ECO:0007669"/>
    <property type="project" value="InterPro"/>
</dbReference>
<dbReference type="InterPro" id="IPR036188">
    <property type="entry name" value="FAD/NAD-bd_sf"/>
</dbReference>
<dbReference type="PROSITE" id="PS00623">
    <property type="entry name" value="GMC_OXRED_1"/>
    <property type="match status" value="1"/>
</dbReference>
<evidence type="ECO:0000256" key="2">
    <source>
        <dbReference type="PIRSR" id="PIRSR000137-1"/>
    </source>
</evidence>
<name>A0A0E9NGL6_SAICN</name>
<keyword evidence="8" id="KW-1185">Reference proteome</keyword>
<feature type="transmembrane region" description="Helical" evidence="5">
    <location>
        <begin position="12"/>
        <end position="31"/>
    </location>
</feature>
<feature type="binding site" evidence="3">
    <location>
        <position position="266"/>
    </location>
    <ligand>
        <name>FAD</name>
        <dbReference type="ChEBI" id="CHEBI:57692"/>
    </ligand>
</feature>
<dbReference type="Pfam" id="PF05199">
    <property type="entry name" value="GMC_oxred_C"/>
    <property type="match status" value="1"/>
</dbReference>
<keyword evidence="5" id="KW-1133">Transmembrane helix</keyword>
<protein>
    <recommendedName>
        <fullName evidence="6">Glucose-methanol-choline oxidoreductase N-terminal domain-containing protein</fullName>
    </recommendedName>
</protein>
<evidence type="ECO:0000256" key="5">
    <source>
        <dbReference type="SAM" id="Phobius"/>
    </source>
</evidence>
<feature type="active site" description="Proton acceptor" evidence="2">
    <location>
        <position position="593"/>
    </location>
</feature>
<evidence type="ECO:0000256" key="1">
    <source>
        <dbReference type="ARBA" id="ARBA00010790"/>
    </source>
</evidence>
<dbReference type="InterPro" id="IPR012132">
    <property type="entry name" value="GMC_OxRdtase"/>
</dbReference>
<dbReference type="PANTHER" id="PTHR11552:SF115">
    <property type="entry name" value="DEHYDROGENASE XPTC-RELATED"/>
    <property type="match status" value="1"/>
</dbReference>
<comment type="similarity">
    <text evidence="1 4">Belongs to the GMC oxidoreductase family.</text>
</comment>
<keyword evidence="4" id="KW-0285">Flavoprotein</keyword>
<dbReference type="Proteomes" id="UP000033140">
    <property type="component" value="Unassembled WGS sequence"/>
</dbReference>
<keyword evidence="5" id="KW-0812">Transmembrane</keyword>
<evidence type="ECO:0000259" key="6">
    <source>
        <dbReference type="PROSITE" id="PS00623"/>
    </source>
</evidence>
<dbReference type="PANTHER" id="PTHR11552">
    <property type="entry name" value="GLUCOSE-METHANOL-CHOLINE GMC OXIDOREDUCTASE"/>
    <property type="match status" value="1"/>
</dbReference>
<evidence type="ECO:0000256" key="3">
    <source>
        <dbReference type="PIRSR" id="PIRSR000137-2"/>
    </source>
</evidence>
<dbReference type="AlphaFoldDB" id="A0A0E9NGL6"/>
<dbReference type="OMA" id="KQGTMTL"/>